<keyword evidence="9" id="KW-1185">Reference proteome</keyword>
<dbReference type="Pfam" id="PF11712">
    <property type="entry name" value="Vma12"/>
    <property type="match status" value="1"/>
</dbReference>
<dbReference type="InterPro" id="IPR021013">
    <property type="entry name" value="ATPase_Vma12"/>
</dbReference>
<dbReference type="OrthoDB" id="19981at2759"/>
<evidence type="ECO:0000256" key="4">
    <source>
        <dbReference type="ARBA" id="ARBA00022989"/>
    </source>
</evidence>
<evidence type="ECO:0000256" key="1">
    <source>
        <dbReference type="ARBA" id="ARBA00004477"/>
    </source>
</evidence>
<keyword evidence="5 7" id="KW-0472">Membrane</keyword>
<dbReference type="AlphaFoldDB" id="A0A6A6XU57"/>
<dbReference type="PANTHER" id="PTHR31394:SF1">
    <property type="entry name" value="TRANSMEMBRANE PROTEIN 199"/>
    <property type="match status" value="1"/>
</dbReference>
<evidence type="ECO:0000256" key="5">
    <source>
        <dbReference type="ARBA" id="ARBA00023136"/>
    </source>
</evidence>
<evidence type="ECO:0000256" key="2">
    <source>
        <dbReference type="ARBA" id="ARBA00022692"/>
    </source>
</evidence>
<sequence>MVLLTMTPAIVRAIAEAQKLARDELSHLQQASGPSLVEPATGNPISHSQLIDLSKLLKNQKNHATHVNTEENEKDTFAYHLDSLLRGSTIYIPPPPARKEPTSEYKALMARLRREEEARSYERMLSPAPAPETFSQRFPASPLAYTNSSAADFADDEVSYEEVHRQIILIINVLVSIIACSVFIWVAARHWSPAKRLGLSMGGSGAIAIAEVVVYSGYVRRVKEARATEKKKPEIKEIIESWVIDGASGNKSVSLSTGSKDKADDSFRYRKGKHR</sequence>
<feature type="compositionally biased region" description="Polar residues" evidence="6">
    <location>
        <begin position="249"/>
        <end position="258"/>
    </location>
</feature>
<evidence type="ECO:0000313" key="9">
    <source>
        <dbReference type="Proteomes" id="UP000799757"/>
    </source>
</evidence>
<feature type="transmembrane region" description="Helical" evidence="7">
    <location>
        <begin position="199"/>
        <end position="218"/>
    </location>
</feature>
<evidence type="ECO:0000256" key="6">
    <source>
        <dbReference type="SAM" id="MobiDB-lite"/>
    </source>
</evidence>
<evidence type="ECO:0000313" key="8">
    <source>
        <dbReference type="EMBL" id="KAF2799939.1"/>
    </source>
</evidence>
<dbReference type="Proteomes" id="UP000799757">
    <property type="component" value="Unassembled WGS sequence"/>
</dbReference>
<name>A0A6A6XU57_9PLEO</name>
<dbReference type="GO" id="GO:0005789">
    <property type="term" value="C:endoplasmic reticulum membrane"/>
    <property type="evidence" value="ECO:0007669"/>
    <property type="project" value="UniProtKB-SubCell"/>
</dbReference>
<keyword evidence="2 7" id="KW-0812">Transmembrane</keyword>
<dbReference type="PANTHER" id="PTHR31394">
    <property type="entry name" value="TRANSMEMBRANE PROTEIN 199"/>
    <property type="match status" value="1"/>
</dbReference>
<gene>
    <name evidence="8" type="ORF">K505DRAFT_293844</name>
</gene>
<feature type="transmembrane region" description="Helical" evidence="7">
    <location>
        <begin position="167"/>
        <end position="187"/>
    </location>
</feature>
<feature type="compositionally biased region" description="Basic and acidic residues" evidence="6">
    <location>
        <begin position="259"/>
        <end position="268"/>
    </location>
</feature>
<dbReference type="EMBL" id="MU001756">
    <property type="protein sequence ID" value="KAF2799939.1"/>
    <property type="molecule type" value="Genomic_DNA"/>
</dbReference>
<protein>
    <submittedName>
        <fullName evidence="8">Uncharacterized protein</fullName>
    </submittedName>
</protein>
<organism evidence="8 9">
    <name type="scientific">Melanomma pulvis-pyrius CBS 109.77</name>
    <dbReference type="NCBI Taxonomy" id="1314802"/>
    <lineage>
        <taxon>Eukaryota</taxon>
        <taxon>Fungi</taxon>
        <taxon>Dikarya</taxon>
        <taxon>Ascomycota</taxon>
        <taxon>Pezizomycotina</taxon>
        <taxon>Dothideomycetes</taxon>
        <taxon>Pleosporomycetidae</taxon>
        <taxon>Pleosporales</taxon>
        <taxon>Melanommataceae</taxon>
        <taxon>Melanomma</taxon>
    </lineage>
</organism>
<evidence type="ECO:0000256" key="3">
    <source>
        <dbReference type="ARBA" id="ARBA00022824"/>
    </source>
</evidence>
<proteinExistence type="predicted"/>
<comment type="subcellular location">
    <subcellularLocation>
        <location evidence="1">Endoplasmic reticulum membrane</location>
        <topology evidence="1">Multi-pass membrane protein</topology>
    </subcellularLocation>
</comment>
<reference evidence="8" key="1">
    <citation type="journal article" date="2020" name="Stud. Mycol.">
        <title>101 Dothideomycetes genomes: a test case for predicting lifestyles and emergence of pathogens.</title>
        <authorList>
            <person name="Haridas S."/>
            <person name="Albert R."/>
            <person name="Binder M."/>
            <person name="Bloem J."/>
            <person name="Labutti K."/>
            <person name="Salamov A."/>
            <person name="Andreopoulos B."/>
            <person name="Baker S."/>
            <person name="Barry K."/>
            <person name="Bills G."/>
            <person name="Bluhm B."/>
            <person name="Cannon C."/>
            <person name="Castanera R."/>
            <person name="Culley D."/>
            <person name="Daum C."/>
            <person name="Ezra D."/>
            <person name="Gonzalez J."/>
            <person name="Henrissat B."/>
            <person name="Kuo A."/>
            <person name="Liang C."/>
            <person name="Lipzen A."/>
            <person name="Lutzoni F."/>
            <person name="Magnuson J."/>
            <person name="Mondo S."/>
            <person name="Nolan M."/>
            <person name="Ohm R."/>
            <person name="Pangilinan J."/>
            <person name="Park H.-J."/>
            <person name="Ramirez L."/>
            <person name="Alfaro M."/>
            <person name="Sun H."/>
            <person name="Tritt A."/>
            <person name="Yoshinaga Y."/>
            <person name="Zwiers L.-H."/>
            <person name="Turgeon B."/>
            <person name="Goodwin S."/>
            <person name="Spatafora J."/>
            <person name="Crous P."/>
            <person name="Grigoriev I."/>
        </authorList>
    </citation>
    <scope>NUCLEOTIDE SEQUENCE</scope>
    <source>
        <strain evidence="8">CBS 109.77</strain>
    </source>
</reference>
<keyword evidence="4 7" id="KW-1133">Transmembrane helix</keyword>
<keyword evidence="3" id="KW-0256">Endoplasmic reticulum</keyword>
<feature type="region of interest" description="Disordered" evidence="6">
    <location>
        <begin position="248"/>
        <end position="275"/>
    </location>
</feature>
<evidence type="ECO:0000256" key="7">
    <source>
        <dbReference type="SAM" id="Phobius"/>
    </source>
</evidence>
<dbReference type="GO" id="GO:0070072">
    <property type="term" value="P:vacuolar proton-transporting V-type ATPase complex assembly"/>
    <property type="evidence" value="ECO:0007669"/>
    <property type="project" value="InterPro"/>
</dbReference>
<accession>A0A6A6XU57</accession>